<sequence>MSAVKDVAERLEQLELFESDNDAVLLSSRSIREEREGALRRGMQKAAKHASLSRQSSFERLQTNYELFKASQASLATSSSTSSINGLSEDELVSLRTDVNADIRRQCNEHTKLIEDADIPRAERDRLLRASKKKLAYLAALQRRRLETSLDVERVEPTETVIRKVDYIGRLSQALDTL</sequence>
<keyword evidence="2" id="KW-1185">Reference proteome</keyword>
<accession>A0A8J6BD21</accession>
<name>A0A8J6BD21_9EUKA</name>
<dbReference type="Proteomes" id="UP000717585">
    <property type="component" value="Unassembled WGS sequence"/>
</dbReference>
<gene>
    <name evidence="1" type="ORF">J8273_0797</name>
</gene>
<evidence type="ECO:0000313" key="2">
    <source>
        <dbReference type="Proteomes" id="UP000717585"/>
    </source>
</evidence>
<proteinExistence type="predicted"/>
<dbReference type="AlphaFoldDB" id="A0A8J6BD21"/>
<dbReference type="EMBL" id="JAHDYR010000001">
    <property type="protein sequence ID" value="KAG9397667.1"/>
    <property type="molecule type" value="Genomic_DNA"/>
</dbReference>
<organism evidence="1 2">
    <name type="scientific">Carpediemonas membranifera</name>
    <dbReference type="NCBI Taxonomy" id="201153"/>
    <lineage>
        <taxon>Eukaryota</taxon>
        <taxon>Metamonada</taxon>
        <taxon>Carpediemonas-like organisms</taxon>
        <taxon>Carpediemonas</taxon>
    </lineage>
</organism>
<reference evidence="1" key="1">
    <citation type="submission" date="2021-05" db="EMBL/GenBank/DDBJ databases">
        <title>A free-living protist that lacks canonical eukaryotic 1 DNA replication and segregation systems.</title>
        <authorList>
            <person name="Salas-Leiva D.E."/>
            <person name="Tromer E.C."/>
            <person name="Curtis B.A."/>
            <person name="Jerlstrom-Hultqvist J."/>
            <person name="Kolisko M."/>
            <person name="Yi Z."/>
            <person name="Salas-Leiva J.S."/>
            <person name="Gallot-Lavallee L."/>
            <person name="Kops G.J.P.L."/>
            <person name="Archibald J.M."/>
            <person name="Simpson A.G.B."/>
            <person name="Roger A.J."/>
        </authorList>
    </citation>
    <scope>NUCLEOTIDE SEQUENCE</scope>
    <source>
        <strain evidence="1">BICM</strain>
    </source>
</reference>
<evidence type="ECO:0000313" key="1">
    <source>
        <dbReference type="EMBL" id="KAG9397667.1"/>
    </source>
</evidence>
<comment type="caution">
    <text evidence="1">The sequence shown here is derived from an EMBL/GenBank/DDBJ whole genome shotgun (WGS) entry which is preliminary data.</text>
</comment>
<protein>
    <submittedName>
        <fullName evidence="1">Uncharacterized protein</fullName>
    </submittedName>
</protein>